<keyword evidence="6" id="KW-1185">Reference proteome</keyword>
<evidence type="ECO:0000256" key="2">
    <source>
        <dbReference type="ARBA" id="ARBA00022723"/>
    </source>
</evidence>
<gene>
    <name evidence="5" type="ORF">EXM22_16335</name>
</gene>
<dbReference type="PANTHER" id="PTHR30502:SF0">
    <property type="entry name" value="PHOSPHOENOLPYRUVATE CARBOXYLASE FAMILY PROTEIN"/>
    <property type="match status" value="1"/>
</dbReference>
<dbReference type="EMBL" id="CP036150">
    <property type="protein sequence ID" value="QEN09473.1"/>
    <property type="molecule type" value="Genomic_DNA"/>
</dbReference>
<sequence>MKLTAVERLKAGERIIGTMVRMVRNTSIASLAKFGGLDFIMLDMEHGSYTIENAEDIAKVARASNVGIFARVPELARSYVSRLMDAGVEGIMVPMVNNADEAQKLVDWSRYAPLGKRGLGTNGGLTEYQGIGTDAMTFMASQNKKTLAIAQIETAQAIENIEDIAAVEGIDVLLIGPNDLSISLGVPGKLFDPLVQDAILKVAECAARNNKVFSMHAGDALLDIYKDRMQMIMNSIDIDVIGQGFSAISKKYRK</sequence>
<comment type="similarity">
    <text evidence="1">Belongs to the HpcH/HpaI aldolase family.</text>
</comment>
<dbReference type="RefSeq" id="WP_149487548.1">
    <property type="nucleotide sequence ID" value="NZ_CP036150.1"/>
</dbReference>
<keyword evidence="3" id="KW-0456">Lyase</keyword>
<feature type="domain" description="HpcH/HpaI aldolase/citrate lyase" evidence="4">
    <location>
        <begin position="25"/>
        <end position="212"/>
    </location>
</feature>
<dbReference type="InterPro" id="IPR015813">
    <property type="entry name" value="Pyrv/PenolPyrv_kinase-like_dom"/>
</dbReference>
<dbReference type="InterPro" id="IPR040442">
    <property type="entry name" value="Pyrv_kinase-like_dom_sf"/>
</dbReference>
<dbReference type="Pfam" id="PF03328">
    <property type="entry name" value="HpcH_HpaI"/>
    <property type="match status" value="1"/>
</dbReference>
<dbReference type="AlphaFoldDB" id="A0A5C1QNE5"/>
<dbReference type="GO" id="GO:0005737">
    <property type="term" value="C:cytoplasm"/>
    <property type="evidence" value="ECO:0007669"/>
    <property type="project" value="TreeGrafter"/>
</dbReference>
<evidence type="ECO:0000259" key="4">
    <source>
        <dbReference type="Pfam" id="PF03328"/>
    </source>
</evidence>
<evidence type="ECO:0000313" key="6">
    <source>
        <dbReference type="Proteomes" id="UP000324209"/>
    </source>
</evidence>
<proteinExistence type="inferred from homology"/>
<keyword evidence="2" id="KW-0479">Metal-binding</keyword>
<evidence type="ECO:0000256" key="1">
    <source>
        <dbReference type="ARBA" id="ARBA00005568"/>
    </source>
</evidence>
<evidence type="ECO:0000256" key="3">
    <source>
        <dbReference type="ARBA" id="ARBA00023239"/>
    </source>
</evidence>
<dbReference type="GO" id="GO:0046872">
    <property type="term" value="F:metal ion binding"/>
    <property type="evidence" value="ECO:0007669"/>
    <property type="project" value="UniProtKB-KW"/>
</dbReference>
<protein>
    <recommendedName>
        <fullName evidence="4">HpcH/HpaI aldolase/citrate lyase domain-containing protein</fullName>
    </recommendedName>
</protein>
<dbReference type="KEGG" id="ock:EXM22_16335"/>
<name>A0A5C1QNE5_9SPIO</name>
<accession>A0A5C1QNE5</accession>
<dbReference type="OrthoDB" id="369368at2"/>
<dbReference type="PANTHER" id="PTHR30502">
    <property type="entry name" value="2-KETO-3-DEOXY-L-RHAMNONATE ALDOLASE"/>
    <property type="match status" value="1"/>
</dbReference>
<dbReference type="Proteomes" id="UP000324209">
    <property type="component" value="Chromosome"/>
</dbReference>
<dbReference type="InterPro" id="IPR005000">
    <property type="entry name" value="Aldolase/citrate-lyase_domain"/>
</dbReference>
<organism evidence="5 6">
    <name type="scientific">Oceanispirochaeta crateris</name>
    <dbReference type="NCBI Taxonomy" id="2518645"/>
    <lineage>
        <taxon>Bacteria</taxon>
        <taxon>Pseudomonadati</taxon>
        <taxon>Spirochaetota</taxon>
        <taxon>Spirochaetia</taxon>
        <taxon>Spirochaetales</taxon>
        <taxon>Spirochaetaceae</taxon>
        <taxon>Oceanispirochaeta</taxon>
    </lineage>
</organism>
<dbReference type="Gene3D" id="3.20.20.60">
    <property type="entry name" value="Phosphoenolpyruvate-binding domains"/>
    <property type="match status" value="1"/>
</dbReference>
<dbReference type="SUPFAM" id="SSF51621">
    <property type="entry name" value="Phosphoenolpyruvate/pyruvate domain"/>
    <property type="match status" value="1"/>
</dbReference>
<evidence type="ECO:0000313" key="5">
    <source>
        <dbReference type="EMBL" id="QEN09473.1"/>
    </source>
</evidence>
<dbReference type="GO" id="GO:0016832">
    <property type="term" value="F:aldehyde-lyase activity"/>
    <property type="evidence" value="ECO:0007669"/>
    <property type="project" value="TreeGrafter"/>
</dbReference>
<reference evidence="5 6" key="1">
    <citation type="submission" date="2019-02" db="EMBL/GenBank/DDBJ databases">
        <title>Complete Genome Sequence and Methylome Analysis of free living Spirochaetas.</title>
        <authorList>
            <person name="Fomenkov A."/>
            <person name="Dubinina G."/>
            <person name="Leshcheva N."/>
            <person name="Mikheeva N."/>
            <person name="Grabovich M."/>
            <person name="Vincze T."/>
            <person name="Roberts R.J."/>
        </authorList>
    </citation>
    <scope>NUCLEOTIDE SEQUENCE [LARGE SCALE GENOMIC DNA]</scope>
    <source>
        <strain evidence="5 6">K2</strain>
    </source>
</reference>
<dbReference type="InterPro" id="IPR050251">
    <property type="entry name" value="HpcH-HpaI_aldolase"/>
</dbReference>